<dbReference type="Proteomes" id="UP000246114">
    <property type="component" value="Unassembled WGS sequence"/>
</dbReference>
<dbReference type="InterPro" id="IPR025373">
    <property type="entry name" value="DUF4363"/>
</dbReference>
<dbReference type="Proteomes" id="UP000182135">
    <property type="component" value="Unassembled WGS sequence"/>
</dbReference>
<evidence type="ECO:0000313" key="3">
    <source>
        <dbReference type="Proteomes" id="UP000182135"/>
    </source>
</evidence>
<accession>A0A1I2KCN0</accession>
<gene>
    <name evidence="1" type="ORF">DBY38_02595</name>
    <name evidence="2" type="ORF">SAMN04487885_10595</name>
</gene>
<proteinExistence type="predicted"/>
<protein>
    <submittedName>
        <fullName evidence="1">DUF4363 domain-containing protein</fullName>
    </submittedName>
</protein>
<dbReference type="RefSeq" id="WP_051196122.1">
    <property type="nucleotide sequence ID" value="NZ_BAAACD010000045.1"/>
</dbReference>
<dbReference type="GeneID" id="90543947"/>
<name>A0A1I2KCN0_9CLOT</name>
<dbReference type="OrthoDB" id="3034917at2"/>
<dbReference type="eggNOG" id="ENOG503229G">
    <property type="taxonomic scope" value="Bacteria"/>
</dbReference>
<keyword evidence="3" id="KW-1185">Reference proteome</keyword>
<reference evidence="1 4" key="2">
    <citation type="submission" date="2018-03" db="EMBL/GenBank/DDBJ databases">
        <title>The uncultured portion of the human microbiome is neutrally assembled.</title>
        <authorList>
            <person name="Jeraldo P."/>
            <person name="Boardman L."/>
            <person name="White B.A."/>
            <person name="Nelson H."/>
            <person name="Goldenfeld N."/>
            <person name="Chia N."/>
        </authorList>
    </citation>
    <scope>NUCLEOTIDE SEQUENCE [LARGE SCALE GENOMIC DNA]</scope>
    <source>
        <strain evidence="1">CIM:MAG 903</strain>
    </source>
</reference>
<evidence type="ECO:0000313" key="2">
    <source>
        <dbReference type="EMBL" id="SFF64815.1"/>
    </source>
</evidence>
<dbReference type="Pfam" id="PF14276">
    <property type="entry name" value="DUF4363"/>
    <property type="match status" value="1"/>
</dbReference>
<reference evidence="2 3" key="1">
    <citation type="submission" date="2016-10" db="EMBL/GenBank/DDBJ databases">
        <authorList>
            <person name="de Groot N.N."/>
        </authorList>
    </citation>
    <scope>NUCLEOTIDE SEQUENCE [LARGE SCALE GENOMIC DNA]</scope>
    <source>
        <strain evidence="2 3">NLAE-zl-G419</strain>
    </source>
</reference>
<evidence type="ECO:0000313" key="4">
    <source>
        <dbReference type="Proteomes" id="UP000246114"/>
    </source>
</evidence>
<sequence length="127" mass="15013">MNKSTITSCVLFLLLLISATFSSFYLHNFCVDFSNKYDELEELIVDENWDESYNYVIELLEETSKKGKLTAVIINHQEVDNLELELYTLTQYVKNKNLDLSLSTLHRMKFNLENIRKLNEFTLENIF</sequence>
<evidence type="ECO:0000313" key="1">
    <source>
        <dbReference type="EMBL" id="PWL55011.1"/>
    </source>
</evidence>
<dbReference type="EMBL" id="FOOE01000005">
    <property type="protein sequence ID" value="SFF64815.1"/>
    <property type="molecule type" value="Genomic_DNA"/>
</dbReference>
<dbReference type="AlphaFoldDB" id="A0A1I2KCN0"/>
<dbReference type="STRING" id="1529.SAMN04487885_10595"/>
<organism evidence="2 3">
    <name type="scientific">Clostridium cadaveris</name>
    <dbReference type="NCBI Taxonomy" id="1529"/>
    <lineage>
        <taxon>Bacteria</taxon>
        <taxon>Bacillati</taxon>
        <taxon>Bacillota</taxon>
        <taxon>Clostridia</taxon>
        <taxon>Eubacteriales</taxon>
        <taxon>Clostridiaceae</taxon>
        <taxon>Clostridium</taxon>
    </lineage>
</organism>
<dbReference type="EMBL" id="QAMZ01000014">
    <property type="protein sequence ID" value="PWL55011.1"/>
    <property type="molecule type" value="Genomic_DNA"/>
</dbReference>